<protein>
    <submittedName>
        <fullName evidence="1">Uncharacterized protein</fullName>
    </submittedName>
</protein>
<name>A0A0E9WEV0_ANGAN</name>
<accession>A0A0E9WEV0</accession>
<reference evidence="1" key="1">
    <citation type="submission" date="2014-11" db="EMBL/GenBank/DDBJ databases">
        <authorList>
            <person name="Amaro Gonzalez C."/>
        </authorList>
    </citation>
    <scope>NUCLEOTIDE SEQUENCE</scope>
</reference>
<evidence type="ECO:0000313" key="1">
    <source>
        <dbReference type="EMBL" id="JAH88867.1"/>
    </source>
</evidence>
<sequence>MCFKIVTPKKRCVCACLPAGCVPHSDYQSQKQEEYKCKTKKKTRHC</sequence>
<reference evidence="1" key="2">
    <citation type="journal article" date="2015" name="Fish Shellfish Immunol.">
        <title>Early steps in the European eel (Anguilla anguilla)-Vibrio vulnificus interaction in the gills: Role of the RtxA13 toxin.</title>
        <authorList>
            <person name="Callol A."/>
            <person name="Pajuelo D."/>
            <person name="Ebbesson L."/>
            <person name="Teles M."/>
            <person name="MacKenzie S."/>
            <person name="Amaro C."/>
        </authorList>
    </citation>
    <scope>NUCLEOTIDE SEQUENCE</scope>
</reference>
<proteinExistence type="predicted"/>
<dbReference type="AlphaFoldDB" id="A0A0E9WEV0"/>
<dbReference type="EMBL" id="GBXM01019710">
    <property type="protein sequence ID" value="JAH88867.1"/>
    <property type="molecule type" value="Transcribed_RNA"/>
</dbReference>
<organism evidence="1">
    <name type="scientific">Anguilla anguilla</name>
    <name type="common">European freshwater eel</name>
    <name type="synonym">Muraena anguilla</name>
    <dbReference type="NCBI Taxonomy" id="7936"/>
    <lineage>
        <taxon>Eukaryota</taxon>
        <taxon>Metazoa</taxon>
        <taxon>Chordata</taxon>
        <taxon>Craniata</taxon>
        <taxon>Vertebrata</taxon>
        <taxon>Euteleostomi</taxon>
        <taxon>Actinopterygii</taxon>
        <taxon>Neopterygii</taxon>
        <taxon>Teleostei</taxon>
        <taxon>Anguilliformes</taxon>
        <taxon>Anguillidae</taxon>
        <taxon>Anguilla</taxon>
    </lineage>
</organism>